<keyword evidence="1" id="KW-0175">Coiled coil</keyword>
<feature type="compositionally biased region" description="Basic and acidic residues" evidence="2">
    <location>
        <begin position="1270"/>
        <end position="1280"/>
    </location>
</feature>
<feature type="compositionally biased region" description="Basic residues" evidence="2">
    <location>
        <begin position="806"/>
        <end position="823"/>
    </location>
</feature>
<keyword evidence="4" id="KW-1185">Reference proteome</keyword>
<dbReference type="EMBL" id="JAVHNS010000003">
    <property type="protein sequence ID" value="KAK6360912.1"/>
    <property type="molecule type" value="Genomic_DNA"/>
</dbReference>
<evidence type="ECO:0000313" key="4">
    <source>
        <dbReference type="Proteomes" id="UP001373714"/>
    </source>
</evidence>
<feature type="region of interest" description="Disordered" evidence="2">
    <location>
        <begin position="1015"/>
        <end position="1051"/>
    </location>
</feature>
<feature type="region of interest" description="Disordered" evidence="2">
    <location>
        <begin position="506"/>
        <end position="528"/>
    </location>
</feature>
<feature type="region of interest" description="Disordered" evidence="2">
    <location>
        <begin position="296"/>
        <end position="371"/>
    </location>
</feature>
<gene>
    <name evidence="3" type="ORF">TWF730_007027</name>
</gene>
<feature type="compositionally biased region" description="Basic and acidic residues" evidence="2">
    <location>
        <begin position="1188"/>
        <end position="1210"/>
    </location>
</feature>
<protein>
    <submittedName>
        <fullName evidence="3">Uncharacterized protein</fullName>
    </submittedName>
</protein>
<feature type="compositionally biased region" description="Polar residues" evidence="2">
    <location>
        <begin position="1211"/>
        <end position="1234"/>
    </location>
</feature>
<feature type="compositionally biased region" description="Basic and acidic residues" evidence="2">
    <location>
        <begin position="297"/>
        <end position="314"/>
    </location>
</feature>
<feature type="compositionally biased region" description="Polar residues" evidence="2">
    <location>
        <begin position="1"/>
        <end position="19"/>
    </location>
</feature>
<evidence type="ECO:0000313" key="3">
    <source>
        <dbReference type="EMBL" id="KAK6360912.1"/>
    </source>
</evidence>
<evidence type="ECO:0000256" key="2">
    <source>
        <dbReference type="SAM" id="MobiDB-lite"/>
    </source>
</evidence>
<accession>A0AAV9VG20</accession>
<proteinExistence type="predicted"/>
<feature type="compositionally biased region" description="Basic and acidic residues" evidence="2">
    <location>
        <begin position="913"/>
        <end position="922"/>
    </location>
</feature>
<organism evidence="3 4">
    <name type="scientific">Orbilia blumenaviensis</name>
    <dbReference type="NCBI Taxonomy" id="1796055"/>
    <lineage>
        <taxon>Eukaryota</taxon>
        <taxon>Fungi</taxon>
        <taxon>Dikarya</taxon>
        <taxon>Ascomycota</taxon>
        <taxon>Pezizomycotina</taxon>
        <taxon>Orbiliomycetes</taxon>
        <taxon>Orbiliales</taxon>
        <taxon>Orbiliaceae</taxon>
        <taxon>Orbilia</taxon>
    </lineage>
</organism>
<name>A0AAV9VG20_9PEZI</name>
<evidence type="ECO:0000256" key="1">
    <source>
        <dbReference type="SAM" id="Coils"/>
    </source>
</evidence>
<comment type="caution">
    <text evidence="3">The sequence shown here is derived from an EMBL/GenBank/DDBJ whole genome shotgun (WGS) entry which is preliminary data.</text>
</comment>
<sequence length="1280" mass="143006">MVLMESYSNDGSENTSLTPSPKDPTGTILEFTRRRPLPEPPGMSVQQINPNFAPINPPSFSFISSPKNNYQPYQTPFHRENTPRSNAKLPRKGAEGAIGGMETIQKLLSTTIMPQNHAAPYQQQQMCTLPTPRTYSFDDTDENGILHVAIDANQRAKDVMDSCNSCETLGDIMSKVVHGQCVELFRITCDEGRNGERQIKGLEFDFRRSENNNICEWIKESQAARLKLLEARMRGVERITPDPEQQVLLQEKDLEEEPGSIALLKGIKSIADKYEDQSGEKRRRLGPDDEVFIIKADAGDGEKATPKDMEKIDAKSNATSPATKTVPLIQPRSRSSKQTSSIQMMPQPKKPKKKKSNKKTKEDNGAVDLTGMLSPLSSIVTIYDAPSEGELSLRNPQTAWAQRRGDELTITQRSETPSSNSQSYFTANSELPPKLYEGRVDEEREKYRNIYSTQQPHERPRANFFVLYSTEDEKPSSHHRTDLFGLSKNPNIAPTRMVGSIKPLDLDDTLEGRNGPDTAQGLEAGKEKETTLNQPNFVRSHEDMDNEVATAMEALKLEEKTTGDRDLEATLEVLRRDQEKVSAEISRLLEAQERNKREGREVDRLIEQNNSPPVKYKITQPGQQFALSEALDELIEPRAQVAPSFKLDSSQPEGYGKIASTSLFIPSDGCREPTREQKQEWLDSLTMSSTPTLSTESEGDTNENLFQMDATYLEDSQTLSPSPTDKTKTLLLHTESNATDQKPAAKPSWIPDTTILRYPPGFEPKGVSCGMTDSPPKPLAHPGPTTDEYMTKHLFERLGDEFGKLGHLKPKRSGKGKNPKPRAVKKEWTGDLNEGLKNQSPHPEPEETREFEGTATEIVGNDAVEHKPSTQDEAEDSLAQVPDLEGHPGTSARDSLVATQNDDEELASGPRDSGTEAKSSTKVEVFKIPRTEFTIESTLTLDTYSRKPKGLQTAELIDTSSKPLKSILKKTPQISKLTGPKAEIAESLRRERRRGERYTIVTGFVNKEKSSYGEVPFFDKPKTKMRLPEGVPTGNGLPIEQKKGPSKPPSRDFILAQKRYIMALRNLSKLPGFVREGESPFGDVDIELEDLDGSDSETEEKKAVRRILKGKAVDRDGWSGLDYRFYEFPPTVKDLPLSPPSSPEIKTPGEDNPEFVWAIEESLREAEREFEIEMQRELEAEATAVELDLPKDIPRAELSGRYKENPKETTETAQVTIGQPKPTQDVSRLDSSSTKPLKLSQKPPRPRRRSSSGPKSDNEDSDPLISVTEQARKKTEKAKL</sequence>
<feature type="region of interest" description="Disordered" evidence="2">
    <location>
        <begin position="801"/>
        <end position="922"/>
    </location>
</feature>
<feature type="compositionally biased region" description="Polar residues" evidence="2">
    <location>
        <begin position="332"/>
        <end position="344"/>
    </location>
</feature>
<feature type="region of interest" description="Disordered" evidence="2">
    <location>
        <begin position="1182"/>
        <end position="1280"/>
    </location>
</feature>
<dbReference type="AlphaFoldDB" id="A0AAV9VG20"/>
<feature type="compositionally biased region" description="Basic and acidic residues" evidence="2">
    <location>
        <begin position="843"/>
        <end position="852"/>
    </location>
</feature>
<feature type="region of interest" description="Disordered" evidence="2">
    <location>
        <begin position="1132"/>
        <end position="1153"/>
    </location>
</feature>
<reference evidence="3 4" key="1">
    <citation type="submission" date="2019-10" db="EMBL/GenBank/DDBJ databases">
        <authorList>
            <person name="Palmer J.M."/>
        </authorList>
    </citation>
    <scope>NUCLEOTIDE SEQUENCE [LARGE SCALE GENOMIC DNA]</scope>
    <source>
        <strain evidence="3 4">TWF730</strain>
    </source>
</reference>
<dbReference type="Proteomes" id="UP001373714">
    <property type="component" value="Unassembled WGS sequence"/>
</dbReference>
<feature type="region of interest" description="Disordered" evidence="2">
    <location>
        <begin position="1"/>
        <end position="28"/>
    </location>
</feature>
<feature type="coiled-coil region" evidence="1">
    <location>
        <begin position="571"/>
        <end position="608"/>
    </location>
</feature>
<feature type="compositionally biased region" description="Basic residues" evidence="2">
    <location>
        <begin position="349"/>
        <end position="358"/>
    </location>
</feature>